<evidence type="ECO:0000313" key="2">
    <source>
        <dbReference type="EMBL" id="JAD46109.1"/>
    </source>
</evidence>
<proteinExistence type="predicted"/>
<protein>
    <submittedName>
        <fullName evidence="2">Uncharacterized protein</fullName>
    </submittedName>
</protein>
<dbReference type="EMBL" id="GBRH01251786">
    <property type="protein sequence ID" value="JAD46109.1"/>
    <property type="molecule type" value="Transcribed_RNA"/>
</dbReference>
<name>A0A0A9A3B7_ARUDO</name>
<organism evidence="2">
    <name type="scientific">Arundo donax</name>
    <name type="common">Giant reed</name>
    <name type="synonym">Donax arundinaceus</name>
    <dbReference type="NCBI Taxonomy" id="35708"/>
    <lineage>
        <taxon>Eukaryota</taxon>
        <taxon>Viridiplantae</taxon>
        <taxon>Streptophyta</taxon>
        <taxon>Embryophyta</taxon>
        <taxon>Tracheophyta</taxon>
        <taxon>Spermatophyta</taxon>
        <taxon>Magnoliopsida</taxon>
        <taxon>Liliopsida</taxon>
        <taxon>Poales</taxon>
        <taxon>Poaceae</taxon>
        <taxon>PACMAD clade</taxon>
        <taxon>Arundinoideae</taxon>
        <taxon>Arundineae</taxon>
        <taxon>Arundo</taxon>
    </lineage>
</organism>
<reference evidence="2" key="1">
    <citation type="submission" date="2014-09" db="EMBL/GenBank/DDBJ databases">
        <authorList>
            <person name="Magalhaes I.L.F."/>
            <person name="Oliveira U."/>
            <person name="Santos F.R."/>
            <person name="Vidigal T.H.D.A."/>
            <person name="Brescovit A.D."/>
            <person name="Santos A.J."/>
        </authorList>
    </citation>
    <scope>NUCLEOTIDE SEQUENCE</scope>
    <source>
        <tissue evidence="2">Shoot tissue taken approximately 20 cm above the soil surface</tissue>
    </source>
</reference>
<feature type="region of interest" description="Disordered" evidence="1">
    <location>
        <begin position="40"/>
        <end position="131"/>
    </location>
</feature>
<feature type="compositionally biased region" description="Basic residues" evidence="1">
    <location>
        <begin position="83"/>
        <end position="97"/>
    </location>
</feature>
<dbReference type="AlphaFoldDB" id="A0A0A9A3B7"/>
<reference evidence="2" key="2">
    <citation type="journal article" date="2015" name="Data Brief">
        <title>Shoot transcriptome of the giant reed, Arundo donax.</title>
        <authorList>
            <person name="Barrero R.A."/>
            <person name="Guerrero F.D."/>
            <person name="Moolhuijzen P."/>
            <person name="Goolsby J.A."/>
            <person name="Tidwell J."/>
            <person name="Bellgard S.E."/>
            <person name="Bellgard M.I."/>
        </authorList>
    </citation>
    <scope>NUCLEOTIDE SEQUENCE</scope>
    <source>
        <tissue evidence="2">Shoot tissue taken approximately 20 cm above the soil surface</tissue>
    </source>
</reference>
<sequence length="131" mass="14649">MIEVRSIESNLPSSQACRHKFFKSLASTRSCSGPHCLLVGPRLDHSKLYKATTTPPRSKPPEKEPKLERRNGKSKQQSPNLPPRRRGRRKPRRKRIKAPAPASPHCPGSTPQNPCTDLSPSSTHNPFLGRE</sequence>
<accession>A0A0A9A3B7</accession>
<feature type="compositionally biased region" description="Basic and acidic residues" evidence="1">
    <location>
        <begin position="59"/>
        <end position="71"/>
    </location>
</feature>
<evidence type="ECO:0000256" key="1">
    <source>
        <dbReference type="SAM" id="MobiDB-lite"/>
    </source>
</evidence>
<feature type="compositionally biased region" description="Polar residues" evidence="1">
    <location>
        <begin position="109"/>
        <end position="125"/>
    </location>
</feature>